<evidence type="ECO:0000313" key="13">
    <source>
        <dbReference type="EMBL" id="KAK2557689.1"/>
    </source>
</evidence>
<evidence type="ECO:0000256" key="6">
    <source>
        <dbReference type="ARBA" id="ARBA00023053"/>
    </source>
</evidence>
<keyword evidence="10 11" id="KW-0407">Ion channel</keyword>
<keyword evidence="14" id="KW-1185">Reference proteome</keyword>
<dbReference type="Gene3D" id="2.60.470.10">
    <property type="entry name" value="Acid-sensing ion channels like domains"/>
    <property type="match status" value="1"/>
</dbReference>
<dbReference type="GO" id="GO:0015280">
    <property type="term" value="F:ligand-gated sodium channel activity"/>
    <property type="evidence" value="ECO:0007669"/>
    <property type="project" value="TreeGrafter"/>
</dbReference>
<dbReference type="PANTHER" id="PTHR11690">
    <property type="entry name" value="AMILORIDE-SENSITIVE SODIUM CHANNEL-RELATED"/>
    <property type="match status" value="1"/>
</dbReference>
<organism evidence="13 14">
    <name type="scientific">Acropora cervicornis</name>
    <name type="common">Staghorn coral</name>
    <dbReference type="NCBI Taxonomy" id="6130"/>
    <lineage>
        <taxon>Eukaryota</taxon>
        <taxon>Metazoa</taxon>
        <taxon>Cnidaria</taxon>
        <taxon>Anthozoa</taxon>
        <taxon>Hexacorallia</taxon>
        <taxon>Scleractinia</taxon>
        <taxon>Astrocoeniina</taxon>
        <taxon>Acroporidae</taxon>
        <taxon>Acropora</taxon>
    </lineage>
</organism>
<protein>
    <submittedName>
        <fullName evidence="13">Acid-sensing ion channel 4-A</fullName>
    </submittedName>
</protein>
<reference evidence="13" key="2">
    <citation type="journal article" date="2023" name="Science">
        <title>Genomic signatures of disease resistance in endangered staghorn corals.</title>
        <authorList>
            <person name="Vollmer S.V."/>
            <person name="Selwyn J.D."/>
            <person name="Despard B.A."/>
            <person name="Roesel C.L."/>
        </authorList>
    </citation>
    <scope>NUCLEOTIDE SEQUENCE</scope>
    <source>
        <strain evidence="13">K2</strain>
    </source>
</reference>
<comment type="caution">
    <text evidence="13">The sequence shown here is derived from an EMBL/GenBank/DDBJ whole genome shotgun (WGS) entry which is preliminary data.</text>
</comment>
<evidence type="ECO:0000256" key="1">
    <source>
        <dbReference type="ARBA" id="ARBA00004141"/>
    </source>
</evidence>
<evidence type="ECO:0000256" key="9">
    <source>
        <dbReference type="ARBA" id="ARBA00023201"/>
    </source>
</evidence>
<evidence type="ECO:0000256" key="10">
    <source>
        <dbReference type="ARBA" id="ARBA00023303"/>
    </source>
</evidence>
<keyword evidence="7 11" id="KW-0406">Ion transport</keyword>
<keyword evidence="4 11" id="KW-0812">Transmembrane</keyword>
<evidence type="ECO:0000256" key="4">
    <source>
        <dbReference type="ARBA" id="ARBA00022692"/>
    </source>
</evidence>
<evidence type="ECO:0000256" key="7">
    <source>
        <dbReference type="ARBA" id="ARBA00023065"/>
    </source>
</evidence>
<keyword evidence="2 11" id="KW-0813">Transport</keyword>
<sequence>MNAVALSEMPTEPTISRTTSWRNAMCHKFANDATLHGIRYVSMNQRHIVIRFIWLLLLLISGGYFILTVYKAFAKFYSHPINTIISTHHVTKMTFPAVTICPLNLFARSKMFVTDDNPNFAKSGLNISSCAVTSPVRGKLPGGLSLACRCTPEAFRNVYNAIPNRTIKYRQDLLDIIKKSSHYLDLGNFYRYYSQDVNSLISGPICSFGWELTPCSAKDFSSSVALWGMCHTFNSGGEGKIKTIKTGGISDGLAVILDTQRHEYSLGKYSEGFKVLIHEQGEYFDEREGINIGPGQHVVVALTQKRVGEMPVNHPMGAYSLSSVDEVSCECFNPCNHIKYTNEVSYSKFPDPGTAEECVEKNNLLLLQVGFKSLSYEMQEQQPAYDSNALFGEEHLLLSLFTFFIYNTIYSLSQVLNNESHK</sequence>
<dbReference type="AlphaFoldDB" id="A0AAD9V1C3"/>
<accession>A0AAD9V1C3</accession>
<dbReference type="Proteomes" id="UP001249851">
    <property type="component" value="Unassembled WGS sequence"/>
</dbReference>
<dbReference type="InterPro" id="IPR001873">
    <property type="entry name" value="ENaC"/>
</dbReference>
<reference evidence="13" key="1">
    <citation type="journal article" date="2023" name="G3 (Bethesda)">
        <title>Whole genome assembly and annotation of the endangered Caribbean coral Acropora cervicornis.</title>
        <authorList>
            <person name="Selwyn J.D."/>
            <person name="Vollmer S.V."/>
        </authorList>
    </citation>
    <scope>NUCLEOTIDE SEQUENCE</scope>
    <source>
        <strain evidence="13">K2</strain>
    </source>
</reference>
<evidence type="ECO:0000256" key="2">
    <source>
        <dbReference type="ARBA" id="ARBA00022448"/>
    </source>
</evidence>
<proteinExistence type="inferred from homology"/>
<gene>
    <name evidence="13" type="ORF">P5673_020051</name>
</gene>
<dbReference type="PANTHER" id="PTHR11690:SF296">
    <property type="entry name" value="DEGENERIN-LIKE PROTEIN DEL-10"/>
    <property type="match status" value="1"/>
</dbReference>
<dbReference type="EMBL" id="JARQWQ010000048">
    <property type="protein sequence ID" value="KAK2557689.1"/>
    <property type="molecule type" value="Genomic_DNA"/>
</dbReference>
<keyword evidence="5 12" id="KW-1133">Transmembrane helix</keyword>
<evidence type="ECO:0000313" key="14">
    <source>
        <dbReference type="Proteomes" id="UP001249851"/>
    </source>
</evidence>
<keyword evidence="6" id="KW-0915">Sodium</keyword>
<evidence type="ECO:0000256" key="12">
    <source>
        <dbReference type="SAM" id="Phobius"/>
    </source>
</evidence>
<comment type="similarity">
    <text evidence="11">Belongs to the amiloride-sensitive sodium channel (TC 1.A.6) family.</text>
</comment>
<dbReference type="PRINTS" id="PR01078">
    <property type="entry name" value="AMINACHANNEL"/>
</dbReference>
<keyword evidence="3 11" id="KW-0894">Sodium channel</keyword>
<keyword evidence="8 12" id="KW-0472">Membrane</keyword>
<evidence type="ECO:0000256" key="11">
    <source>
        <dbReference type="RuleBase" id="RU000679"/>
    </source>
</evidence>
<evidence type="ECO:0000256" key="8">
    <source>
        <dbReference type="ARBA" id="ARBA00023136"/>
    </source>
</evidence>
<dbReference type="GO" id="GO:0005886">
    <property type="term" value="C:plasma membrane"/>
    <property type="evidence" value="ECO:0007669"/>
    <property type="project" value="TreeGrafter"/>
</dbReference>
<keyword evidence="9 11" id="KW-0739">Sodium transport</keyword>
<name>A0AAD9V1C3_ACRCE</name>
<evidence type="ECO:0000256" key="5">
    <source>
        <dbReference type="ARBA" id="ARBA00022989"/>
    </source>
</evidence>
<feature type="transmembrane region" description="Helical" evidence="12">
    <location>
        <begin position="48"/>
        <end position="70"/>
    </location>
</feature>
<dbReference type="Pfam" id="PF00858">
    <property type="entry name" value="ASC"/>
    <property type="match status" value="2"/>
</dbReference>
<evidence type="ECO:0000256" key="3">
    <source>
        <dbReference type="ARBA" id="ARBA00022461"/>
    </source>
</evidence>
<comment type="subcellular location">
    <subcellularLocation>
        <location evidence="1">Membrane</location>
        <topology evidence="1">Multi-pass membrane protein</topology>
    </subcellularLocation>
</comment>